<dbReference type="InterPro" id="IPR008258">
    <property type="entry name" value="Transglycosylase_SLT_dom_1"/>
</dbReference>
<feature type="chain" id="PRO_5046708128" evidence="5">
    <location>
        <begin position="22"/>
        <end position="606"/>
    </location>
</feature>
<comment type="caution">
    <text evidence="7">The sequence shown here is derived from an EMBL/GenBank/DDBJ whole genome shotgun (WGS) entry which is preliminary data.</text>
</comment>
<dbReference type="RefSeq" id="WP_010403282.1">
    <property type="nucleotide sequence ID" value="NZ_JAWXXV010000001.1"/>
</dbReference>
<dbReference type="Gene3D" id="1.10.530.10">
    <property type="match status" value="1"/>
</dbReference>
<dbReference type="EMBL" id="JAWXXV010000001">
    <property type="protein sequence ID" value="MDX5984459.1"/>
    <property type="molecule type" value="Genomic_DNA"/>
</dbReference>
<dbReference type="CDD" id="cd13401">
    <property type="entry name" value="Slt70-like"/>
    <property type="match status" value="1"/>
</dbReference>
<dbReference type="SUPFAM" id="SSF53955">
    <property type="entry name" value="Lysozyme-like"/>
    <property type="match status" value="1"/>
</dbReference>
<keyword evidence="8" id="KW-1185">Reference proteome</keyword>
<evidence type="ECO:0000313" key="8">
    <source>
        <dbReference type="Proteomes" id="UP001279660"/>
    </source>
</evidence>
<evidence type="ECO:0000256" key="1">
    <source>
        <dbReference type="ARBA" id="ARBA00007734"/>
    </source>
</evidence>
<dbReference type="SUPFAM" id="SSF48435">
    <property type="entry name" value="Bacterial muramidases"/>
    <property type="match status" value="1"/>
</dbReference>
<evidence type="ECO:0000256" key="2">
    <source>
        <dbReference type="ARBA" id="ARBA00009387"/>
    </source>
</evidence>
<accession>A0ABU4PM08</accession>
<sequence>MSARLAALATLALTVPATAYAAGEPPVSVETTSARPTIPAQLDVEQREGYRAVFASIRSQRWQDAQLQLAALKPGPLHAIAQAELLTAKGSPKADLDPLMKLLASAPELPQAKQILTMAASRGGVGLPPLPEARALTWIDGAPARKRAKSFGKGDLLAVELALKMQPMIKEDRGADAQALLEATPGLSSDLQTEWQRKIAWMYFLAGDDTNARAMAQKAAAGYGDFAVEGQWVGALAAWRQHDCAAAATLFEGVAARASDVDLRAAALYWAARADMQCARPDRVENRLKNAAQYRETFYGLLARQALGIRETAAHPMAAVVASDWQTLGRRPNVRVAAALVEIGETALADSVIRQQARIGDPAEYPALVRLTAALDLPATLIWLSHNGPVGATPPVEARFPAPNWAPDGGWRVDKALVFAHTLQESRFRTDVVSPAGAYGLMQVRPGAATDIARKQGRNFDRSALSRPGTNFEVGQSYLEQLRDQHCTDGLLPKVIAAYNAGPGPVEAWNAQARDGGDPLLYIESIPFWETRGYVTTVLRNYWVYEAQTGKTASVSRAALSQGLWPRFPGLPGAAAVRLTSSASSGRTMASTTATSTSGRAIARAD</sequence>
<dbReference type="InterPro" id="IPR023346">
    <property type="entry name" value="Lysozyme-like_dom_sf"/>
</dbReference>
<protein>
    <submittedName>
        <fullName evidence="7">Lytic transglycosylase domain-containing protein</fullName>
    </submittedName>
</protein>
<comment type="similarity">
    <text evidence="1">Belongs to the transglycosylase Slt family.</text>
</comment>
<evidence type="ECO:0000259" key="6">
    <source>
        <dbReference type="Pfam" id="PF01464"/>
    </source>
</evidence>
<evidence type="ECO:0000256" key="4">
    <source>
        <dbReference type="SAM" id="MobiDB-lite"/>
    </source>
</evidence>
<dbReference type="PANTHER" id="PTHR37423:SF2">
    <property type="entry name" value="MEMBRANE-BOUND LYTIC MUREIN TRANSGLYCOSYLASE C"/>
    <property type="match status" value="1"/>
</dbReference>
<dbReference type="Proteomes" id="UP001279660">
    <property type="component" value="Unassembled WGS sequence"/>
</dbReference>
<feature type="domain" description="Transglycosylase SLT" evidence="6">
    <location>
        <begin position="411"/>
        <end position="516"/>
    </location>
</feature>
<evidence type="ECO:0000256" key="3">
    <source>
        <dbReference type="ARBA" id="ARBA00022729"/>
    </source>
</evidence>
<evidence type="ECO:0000256" key="5">
    <source>
        <dbReference type="SAM" id="SignalP"/>
    </source>
</evidence>
<evidence type="ECO:0000313" key="7">
    <source>
        <dbReference type="EMBL" id="MDX5984459.1"/>
    </source>
</evidence>
<proteinExistence type="inferred from homology"/>
<dbReference type="Gene3D" id="1.25.20.10">
    <property type="entry name" value="Bacterial muramidases"/>
    <property type="match status" value="1"/>
</dbReference>
<comment type="similarity">
    <text evidence="2">Belongs to the virb1 family.</text>
</comment>
<gene>
    <name evidence="7" type="ORF">SIL82_09305</name>
</gene>
<dbReference type="InterPro" id="IPR008939">
    <property type="entry name" value="Lytic_TGlycosylase_superhlx_U"/>
</dbReference>
<reference evidence="7 8" key="1">
    <citation type="submission" date="2023-11" db="EMBL/GenBank/DDBJ databases">
        <title>MicrobeMod: A computational toolkit for identifying prokaryotic methylation and restriction-modification with nanopore sequencing.</title>
        <authorList>
            <person name="Crits-Christoph A."/>
            <person name="Kang S.C."/>
            <person name="Lee H."/>
            <person name="Ostrov N."/>
        </authorList>
    </citation>
    <scope>NUCLEOTIDE SEQUENCE [LARGE SCALE GENOMIC DNA]</scope>
    <source>
        <strain evidence="7 8">ATCC 14820</strain>
    </source>
</reference>
<feature type="region of interest" description="Disordered" evidence="4">
    <location>
        <begin position="586"/>
        <end position="606"/>
    </location>
</feature>
<feature type="signal peptide" evidence="5">
    <location>
        <begin position="1"/>
        <end position="21"/>
    </location>
</feature>
<dbReference type="Pfam" id="PF01464">
    <property type="entry name" value="SLT"/>
    <property type="match status" value="1"/>
</dbReference>
<dbReference type="PANTHER" id="PTHR37423">
    <property type="entry name" value="SOLUBLE LYTIC MUREIN TRANSGLYCOSYLASE-RELATED"/>
    <property type="match status" value="1"/>
</dbReference>
<name>A0ABU4PM08_9SPHN</name>
<keyword evidence="3 5" id="KW-0732">Signal</keyword>
<organism evidence="7 8">
    <name type="scientific">Sphingomonas echinoides</name>
    <dbReference type="NCBI Taxonomy" id="59803"/>
    <lineage>
        <taxon>Bacteria</taxon>
        <taxon>Pseudomonadati</taxon>
        <taxon>Pseudomonadota</taxon>
        <taxon>Alphaproteobacteria</taxon>
        <taxon>Sphingomonadales</taxon>
        <taxon>Sphingomonadaceae</taxon>
        <taxon>Sphingomonas</taxon>
    </lineage>
</organism>